<evidence type="ECO:0000259" key="10">
    <source>
        <dbReference type="Pfam" id="PF14662"/>
    </source>
</evidence>
<evidence type="ECO:0000313" key="12">
    <source>
        <dbReference type="Proteomes" id="UP000027135"/>
    </source>
</evidence>
<dbReference type="GO" id="GO:0016020">
    <property type="term" value="C:membrane"/>
    <property type="evidence" value="ECO:0007669"/>
    <property type="project" value="UniProtKB-SubCell"/>
</dbReference>
<evidence type="ECO:0000256" key="3">
    <source>
        <dbReference type="ARBA" id="ARBA00022490"/>
    </source>
</evidence>
<keyword evidence="5" id="KW-1133">Transmembrane helix</keyword>
<keyword evidence="6 8" id="KW-0175">Coiled coil</keyword>
<keyword evidence="12" id="KW-1185">Reference proteome</keyword>
<feature type="compositionally biased region" description="Polar residues" evidence="9">
    <location>
        <begin position="797"/>
        <end position="809"/>
    </location>
</feature>
<feature type="coiled-coil region" evidence="8">
    <location>
        <begin position="723"/>
        <end position="750"/>
    </location>
</feature>
<feature type="domain" description="KASH5-like coiled-coil" evidence="10">
    <location>
        <begin position="154"/>
        <end position="338"/>
    </location>
</feature>
<evidence type="ECO:0000256" key="8">
    <source>
        <dbReference type="SAM" id="Coils"/>
    </source>
</evidence>
<evidence type="ECO:0000256" key="1">
    <source>
        <dbReference type="ARBA" id="ARBA00004167"/>
    </source>
</evidence>
<proteinExistence type="predicted"/>
<feature type="compositionally biased region" description="Polar residues" evidence="9">
    <location>
        <begin position="547"/>
        <end position="570"/>
    </location>
</feature>
<evidence type="ECO:0000256" key="6">
    <source>
        <dbReference type="ARBA" id="ARBA00023054"/>
    </source>
</evidence>
<reference evidence="11 12" key="1">
    <citation type="journal article" date="2014" name="Nat. Commun.">
        <title>Molecular traces of alternative social organization in a termite genome.</title>
        <authorList>
            <person name="Terrapon N."/>
            <person name="Li C."/>
            <person name="Robertson H.M."/>
            <person name="Ji L."/>
            <person name="Meng X."/>
            <person name="Booth W."/>
            <person name="Chen Z."/>
            <person name="Childers C.P."/>
            <person name="Glastad K.M."/>
            <person name="Gokhale K."/>
            <person name="Gowin J."/>
            <person name="Gronenberg W."/>
            <person name="Hermansen R.A."/>
            <person name="Hu H."/>
            <person name="Hunt B.G."/>
            <person name="Huylmans A.K."/>
            <person name="Khalil S.M."/>
            <person name="Mitchell R.D."/>
            <person name="Munoz-Torres M.C."/>
            <person name="Mustard J.A."/>
            <person name="Pan H."/>
            <person name="Reese J.T."/>
            <person name="Scharf M.E."/>
            <person name="Sun F."/>
            <person name="Vogel H."/>
            <person name="Xiao J."/>
            <person name="Yang W."/>
            <person name="Yang Z."/>
            <person name="Yang Z."/>
            <person name="Zhou J."/>
            <person name="Zhu J."/>
            <person name="Brent C.S."/>
            <person name="Elsik C.G."/>
            <person name="Goodisman M.A."/>
            <person name="Liberles D.A."/>
            <person name="Roe R.M."/>
            <person name="Vargo E.L."/>
            <person name="Vilcinskas A."/>
            <person name="Wang J."/>
            <person name="Bornberg-Bauer E."/>
            <person name="Korb J."/>
            <person name="Zhang G."/>
            <person name="Liebig J."/>
        </authorList>
    </citation>
    <scope>NUCLEOTIDE SEQUENCE [LARGE SCALE GENOMIC DNA]</scope>
    <source>
        <tissue evidence="11">Whole organism</tissue>
    </source>
</reference>
<dbReference type="InterPro" id="IPR028168">
    <property type="entry name" value="KASH5_CC"/>
</dbReference>
<gene>
    <name evidence="11" type="ORF">L798_12816</name>
</gene>
<name>A0A067RG09_ZOONE</name>
<protein>
    <submittedName>
        <fullName evidence="11">Lymphoid-restricted membrane protein</fullName>
    </submittedName>
</protein>
<evidence type="ECO:0000256" key="5">
    <source>
        <dbReference type="ARBA" id="ARBA00022989"/>
    </source>
</evidence>
<keyword evidence="3" id="KW-0963">Cytoplasm</keyword>
<evidence type="ECO:0000256" key="7">
    <source>
        <dbReference type="ARBA" id="ARBA00023136"/>
    </source>
</evidence>
<dbReference type="InParanoid" id="A0A067RG09"/>
<feature type="compositionally biased region" description="Low complexity" evidence="9">
    <location>
        <begin position="571"/>
        <end position="590"/>
    </location>
</feature>
<keyword evidence="7" id="KW-0472">Membrane</keyword>
<accession>A0A067RG09</accession>
<organism evidence="11 12">
    <name type="scientific">Zootermopsis nevadensis</name>
    <name type="common">Dampwood termite</name>
    <dbReference type="NCBI Taxonomy" id="136037"/>
    <lineage>
        <taxon>Eukaryota</taxon>
        <taxon>Metazoa</taxon>
        <taxon>Ecdysozoa</taxon>
        <taxon>Arthropoda</taxon>
        <taxon>Hexapoda</taxon>
        <taxon>Insecta</taxon>
        <taxon>Pterygota</taxon>
        <taxon>Neoptera</taxon>
        <taxon>Polyneoptera</taxon>
        <taxon>Dictyoptera</taxon>
        <taxon>Blattodea</taxon>
        <taxon>Blattoidea</taxon>
        <taxon>Termitoidae</taxon>
        <taxon>Termopsidae</taxon>
        <taxon>Zootermopsis</taxon>
    </lineage>
</organism>
<dbReference type="eggNOG" id="ENOG502QWGQ">
    <property type="taxonomic scope" value="Eukaryota"/>
</dbReference>
<evidence type="ECO:0000256" key="2">
    <source>
        <dbReference type="ARBA" id="ARBA00004496"/>
    </source>
</evidence>
<dbReference type="GO" id="GO:0005737">
    <property type="term" value="C:cytoplasm"/>
    <property type="evidence" value="ECO:0007669"/>
    <property type="project" value="UniProtKB-SubCell"/>
</dbReference>
<keyword evidence="4" id="KW-0812">Transmembrane</keyword>
<dbReference type="Proteomes" id="UP000027135">
    <property type="component" value="Unassembled WGS sequence"/>
</dbReference>
<dbReference type="Pfam" id="PF14662">
    <property type="entry name" value="KASH_CCD"/>
    <property type="match status" value="1"/>
</dbReference>
<feature type="region of interest" description="Disordered" evidence="9">
    <location>
        <begin position="796"/>
        <end position="837"/>
    </location>
</feature>
<evidence type="ECO:0000313" key="11">
    <source>
        <dbReference type="EMBL" id="KDR22682.1"/>
    </source>
</evidence>
<comment type="subcellular location">
    <subcellularLocation>
        <location evidence="2">Cytoplasm</location>
    </subcellularLocation>
    <subcellularLocation>
        <location evidence="1">Membrane</location>
        <topology evidence="1">Single-pass membrane protein</topology>
    </subcellularLocation>
</comment>
<feature type="region of interest" description="Disordered" evidence="9">
    <location>
        <begin position="523"/>
        <end position="590"/>
    </location>
</feature>
<evidence type="ECO:0000256" key="9">
    <source>
        <dbReference type="SAM" id="MobiDB-lite"/>
    </source>
</evidence>
<sequence length="1031" mass="115381">MEQQEVSSEDEEPNVTEEKIVTMIFSECDTEGRGKVPVLKLMHFMLSQADQKLDRSVLEELKLMLDPQESNVEVTRQTFHTAMRTWTEEMKKKSNDDISCMDDADPCNAGTIDPGQISDGDPAEYPVSDLHNSSNISSFSCSSNEPVTLPHAVETNALMECVMELNYSKKRLEEQNEDLQTQLHASEDGYALLQKDYKKMCLKLSSLQGVMQQFHQLQKECEELKEAAVAAETAGVVLKLREQELEKEARVNRRQLSELENQKMELVLELEVSSRKNQEVQKTVTLQKMEIEQLLKQCRQHEHLNGTQADHILELKGRVDELLSSVQHLQEDKQSLEVCLLSMEDELLSVHSQASLVLSRRTSLVGNENISNNEDDMYVSARSSPYRFVADNHDSLQAEIEAVNKVTDREVQCEWSLDFRNQESQTAPVSAEDVAREMRSVVAQASPDNSMILGEESCSTKQHSVLEEASDPTSDFLWLDVQNLTLFNPDTQLAKWVRDTDALIAVRRKTNLQARPGGVCDVFHMEQPEPSGDDEMPGPSPAIKRASSVNSASEEQEGTSSMRRCMSESQVVRSGSETSSGSSSPSDVFPSLPDVVLQELGLASAVATQPCDILSEQDIENRFSTLSLAFRTDKLTLVSRHERQQRQRDQAEKNMAAEVMKLKAAVHNLNYLCKDSESIEILGKIQDQVDVLQQSTERVSSSAEIFGAVQQESRVSKAIEVMLTHVENLKRMYEKEHTELEETKRVLLENNLVVDGSADSTDASQRNARHRALNALAVQGKQRRRASIAVFRVLGSPDSTKTSNTSLTFGDTKRGAPHSRRTLSSHVESAGPGWDSTDRLERQEMLGGSMDDIEEVVDGRRESSVDLEEQSTTLEENNNCTSTVSRKSSRCDGTSEVGSEDVTFSFGNTDNNPTRSCERTEDCAVDSDCSPPSLTRNLGSLRSFRDCAREFICEMHTTIVECMVPMNVDYVLIQTRRCATLLLLFAALWSLVSTFVPTTAQSSNCVPFSWLTLKDILLPYTQLRHYGPPPT</sequence>
<dbReference type="PANTHER" id="PTHR15352:SF1">
    <property type="entry name" value="KASH5-LIKE COILED-COIL DOMAIN-CONTAINING PROTEIN"/>
    <property type="match status" value="1"/>
</dbReference>
<dbReference type="PANTHER" id="PTHR15352">
    <property type="entry name" value="LYMPHOID-RESTRICTED MEMBRANE PROTEIN, JAW1"/>
    <property type="match status" value="1"/>
</dbReference>
<feature type="coiled-coil region" evidence="8">
    <location>
        <begin position="162"/>
        <end position="346"/>
    </location>
</feature>
<dbReference type="EMBL" id="KK852498">
    <property type="protein sequence ID" value="KDR22682.1"/>
    <property type="molecule type" value="Genomic_DNA"/>
</dbReference>
<dbReference type="AlphaFoldDB" id="A0A067RG09"/>
<dbReference type="STRING" id="136037.A0A067RG09"/>
<evidence type="ECO:0000256" key="4">
    <source>
        <dbReference type="ARBA" id="ARBA00022692"/>
    </source>
</evidence>
<dbReference type="Pfam" id="PF05781">
    <property type="entry name" value="MRVI1"/>
    <property type="match status" value="1"/>
</dbReference>
<dbReference type="InterPro" id="IPR008677">
    <property type="entry name" value="MRVI1"/>
</dbReference>
<feature type="region of interest" description="Disordered" evidence="9">
    <location>
        <begin position="105"/>
        <end position="129"/>
    </location>
</feature>